<name>A0ABS0XK83_9SPHN</name>
<evidence type="ECO:0008006" key="4">
    <source>
        <dbReference type="Google" id="ProtNLM"/>
    </source>
</evidence>
<comment type="caution">
    <text evidence="2">The sequence shown here is derived from an EMBL/GenBank/DDBJ whole genome shotgun (WGS) entry which is preliminary data.</text>
</comment>
<dbReference type="EMBL" id="JAELXS010000001">
    <property type="protein sequence ID" value="MBJ6120441.1"/>
    <property type="molecule type" value="Genomic_DNA"/>
</dbReference>
<dbReference type="RefSeq" id="WP_199034296.1">
    <property type="nucleotide sequence ID" value="NZ_JAELXS010000001.1"/>
</dbReference>
<sequence length="509" mass="55942">MARWRRLGCAMAALAVASPASAAWRLARSPHFIVYSDGNEAALREKVTRLEQLDALMQMLGRVDVPDEDRRANPLTVFIVDDMGEVQELFGEGGRNIGGFYIPRATGSIAFTPARFPNGTEPDNVLFHEYAHHYLLGTYAAPYPGWFSEGFAEYIGVTAFERDKVRFGMPANHRVMALRTNPVPVERLFAFGTAKLSDGDREAMYSRGWLLTHYLFSNAERGKQFDAYLAAIAAGKSSVAAAQESFGDVGVLNKELNTYLSRNRFTVKEIPRARLGSPDITITTLNRTQAAMIPLRMRSTRGVGRQTAQPIYARAIAIAAEAPGDALVQGWLAEMAYDAGEDIAAEAAADRALAADPRSVQALLYKARVRLRRAAATRADDAGWKEARSWIVKANRVDNNDAAALSLYYQSFMMERRRPNTAAIDGLLRASQLVSQDPSLRWLSARELLRRGDVAGAKAALRPLAFNPHAAADNPAAKLVAQLDGMDEKAARAFAERDAQSMDDQQKTD</sequence>
<evidence type="ECO:0000313" key="3">
    <source>
        <dbReference type="Proteomes" id="UP000640426"/>
    </source>
</evidence>
<feature type="chain" id="PRO_5047250139" description="DUF1570 domain-containing protein" evidence="1">
    <location>
        <begin position="23"/>
        <end position="509"/>
    </location>
</feature>
<gene>
    <name evidence="2" type="ORF">JAO74_01410</name>
</gene>
<dbReference type="InterPro" id="IPR011990">
    <property type="entry name" value="TPR-like_helical_dom_sf"/>
</dbReference>
<dbReference type="Gene3D" id="1.25.40.10">
    <property type="entry name" value="Tetratricopeptide repeat domain"/>
    <property type="match status" value="1"/>
</dbReference>
<evidence type="ECO:0000256" key="1">
    <source>
        <dbReference type="SAM" id="SignalP"/>
    </source>
</evidence>
<feature type="signal peptide" evidence="1">
    <location>
        <begin position="1"/>
        <end position="22"/>
    </location>
</feature>
<protein>
    <recommendedName>
        <fullName evidence="4">DUF1570 domain-containing protein</fullName>
    </recommendedName>
</protein>
<evidence type="ECO:0000313" key="2">
    <source>
        <dbReference type="EMBL" id="MBJ6120441.1"/>
    </source>
</evidence>
<keyword evidence="3" id="KW-1185">Reference proteome</keyword>
<organism evidence="2 3">
    <name type="scientific">Sphingomonas mollis</name>
    <dbReference type="NCBI Taxonomy" id="2795726"/>
    <lineage>
        <taxon>Bacteria</taxon>
        <taxon>Pseudomonadati</taxon>
        <taxon>Pseudomonadota</taxon>
        <taxon>Alphaproteobacteria</taxon>
        <taxon>Sphingomonadales</taxon>
        <taxon>Sphingomonadaceae</taxon>
        <taxon>Sphingomonas</taxon>
    </lineage>
</organism>
<reference evidence="3" key="1">
    <citation type="submission" date="2020-12" db="EMBL/GenBank/DDBJ databases">
        <title>Hymenobacter sp.</title>
        <authorList>
            <person name="Kim M.K."/>
        </authorList>
    </citation>
    <scope>NUCLEOTIDE SEQUENCE [LARGE SCALE GENOMIC DNA]</scope>
    <source>
        <strain evidence="3">BT553</strain>
    </source>
</reference>
<keyword evidence="1" id="KW-0732">Signal</keyword>
<dbReference type="Proteomes" id="UP000640426">
    <property type="component" value="Unassembled WGS sequence"/>
</dbReference>
<proteinExistence type="predicted"/>
<accession>A0ABS0XK83</accession>